<dbReference type="RefSeq" id="WP_266337574.1">
    <property type="nucleotide sequence ID" value="NZ_JAPKNK010000002.1"/>
</dbReference>
<evidence type="ECO:0000313" key="2">
    <source>
        <dbReference type="EMBL" id="MCX5568601.1"/>
    </source>
</evidence>
<comment type="caution">
    <text evidence="2">The sequence shown here is derived from an EMBL/GenBank/DDBJ whole genome shotgun (WGS) entry which is preliminary data.</text>
</comment>
<protein>
    <submittedName>
        <fullName evidence="2">Sugar phosphate isomerase/epimerase</fullName>
    </submittedName>
</protein>
<dbReference type="PANTHER" id="PTHR12110:SF41">
    <property type="entry name" value="INOSOSE DEHYDRATASE"/>
    <property type="match status" value="1"/>
</dbReference>
<sequence>MLQIGCQTYTWEMLGDRWKGGPDDLLDAIAAAGYSGIEITDTMIGDYAGKPEAFGRALAARGLELAAFACASGSGYTEPARLESDLAMIDRTLDFVAAFPGAVLSLGSATVVSPGDLDGKFAAAAALYNGAGELGRKAGVPVAVHPSSHHNTLLFSRADYDRLFGLTDPALLGWVPDTGHILRGGMDILDTLSTYRDRIRYLHLKDVDAAGDWQMLGSGICDTRAVVDIVAASPNFNGWLVLEEESDIAAADPAKGVRTNRETMRQLLA</sequence>
<evidence type="ECO:0000313" key="3">
    <source>
        <dbReference type="Proteomes" id="UP001144805"/>
    </source>
</evidence>
<dbReference type="Proteomes" id="UP001144805">
    <property type="component" value="Unassembled WGS sequence"/>
</dbReference>
<dbReference type="Pfam" id="PF01261">
    <property type="entry name" value="AP_endonuc_2"/>
    <property type="match status" value="1"/>
</dbReference>
<dbReference type="InterPro" id="IPR036237">
    <property type="entry name" value="Xyl_isomerase-like_sf"/>
</dbReference>
<reference evidence="2" key="1">
    <citation type="submission" date="2022-11" db="EMBL/GenBank/DDBJ databases">
        <title>Biodiversity and phylogenetic relationships of bacteria.</title>
        <authorList>
            <person name="Machado R.A.R."/>
            <person name="Bhat A."/>
            <person name="Loulou A."/>
            <person name="Kallel S."/>
        </authorList>
    </citation>
    <scope>NUCLEOTIDE SEQUENCE</scope>
    <source>
        <strain evidence="2">K-TC2</strain>
    </source>
</reference>
<dbReference type="PANTHER" id="PTHR12110">
    <property type="entry name" value="HYDROXYPYRUVATE ISOMERASE"/>
    <property type="match status" value="1"/>
</dbReference>
<name>A0A9X3DYY1_9HYPH</name>
<dbReference type="GO" id="GO:0016853">
    <property type="term" value="F:isomerase activity"/>
    <property type="evidence" value="ECO:0007669"/>
    <property type="project" value="UniProtKB-KW"/>
</dbReference>
<dbReference type="AlphaFoldDB" id="A0A9X3DYY1"/>
<gene>
    <name evidence="2" type="ORF">OSH07_05305</name>
</gene>
<dbReference type="EMBL" id="JAPKNK010000002">
    <property type="protein sequence ID" value="MCX5568601.1"/>
    <property type="molecule type" value="Genomic_DNA"/>
</dbReference>
<feature type="domain" description="Xylose isomerase-like TIM barrel" evidence="1">
    <location>
        <begin position="26"/>
        <end position="266"/>
    </location>
</feature>
<evidence type="ECO:0000259" key="1">
    <source>
        <dbReference type="Pfam" id="PF01261"/>
    </source>
</evidence>
<keyword evidence="2" id="KW-0413">Isomerase</keyword>
<proteinExistence type="predicted"/>
<dbReference type="InterPro" id="IPR050312">
    <property type="entry name" value="IolE/XylAMocC-like"/>
</dbReference>
<dbReference type="SUPFAM" id="SSF51658">
    <property type="entry name" value="Xylose isomerase-like"/>
    <property type="match status" value="1"/>
</dbReference>
<dbReference type="InterPro" id="IPR013022">
    <property type="entry name" value="Xyl_isomerase-like_TIM-brl"/>
</dbReference>
<organism evidence="2 3">
    <name type="scientific">Kaistia nematophila</name>
    <dbReference type="NCBI Taxonomy" id="2994654"/>
    <lineage>
        <taxon>Bacteria</taxon>
        <taxon>Pseudomonadati</taxon>
        <taxon>Pseudomonadota</taxon>
        <taxon>Alphaproteobacteria</taxon>
        <taxon>Hyphomicrobiales</taxon>
        <taxon>Kaistiaceae</taxon>
        <taxon>Kaistia</taxon>
    </lineage>
</organism>
<accession>A0A9X3DYY1</accession>
<dbReference type="Gene3D" id="3.20.20.150">
    <property type="entry name" value="Divalent-metal-dependent TIM barrel enzymes"/>
    <property type="match status" value="1"/>
</dbReference>
<keyword evidence="3" id="KW-1185">Reference proteome</keyword>